<dbReference type="SUPFAM" id="SSF48452">
    <property type="entry name" value="TPR-like"/>
    <property type="match status" value="1"/>
</dbReference>
<name>A0A7S1NWB2_9EUGL</name>
<accession>A0A7S1NWB2</accession>
<evidence type="ECO:0000256" key="1">
    <source>
        <dbReference type="SAM" id="MobiDB-lite"/>
    </source>
</evidence>
<gene>
    <name evidence="2" type="ORF">EGYM00392_LOCUS56122</name>
</gene>
<protein>
    <submittedName>
        <fullName evidence="2">Uncharacterized protein</fullName>
    </submittedName>
</protein>
<dbReference type="EMBL" id="HBGA01154297">
    <property type="protein sequence ID" value="CAD9044938.1"/>
    <property type="molecule type" value="Transcribed_RNA"/>
</dbReference>
<proteinExistence type="predicted"/>
<reference evidence="2" key="1">
    <citation type="submission" date="2021-01" db="EMBL/GenBank/DDBJ databases">
        <authorList>
            <person name="Corre E."/>
            <person name="Pelletier E."/>
            <person name="Niang G."/>
            <person name="Scheremetjew M."/>
            <person name="Finn R."/>
            <person name="Kale V."/>
            <person name="Holt S."/>
            <person name="Cochrane G."/>
            <person name="Meng A."/>
            <person name="Brown T."/>
            <person name="Cohen L."/>
        </authorList>
    </citation>
    <scope>NUCLEOTIDE SEQUENCE</scope>
    <source>
        <strain evidence="2">NIES-381</strain>
    </source>
</reference>
<sequence>MQCKKKIEDIRETCVFDKIVSVQKTLSPVQNIKRFFVDTSVLDSLTHRLSPFGAGDVLVWVAVMGELDPLFDEDGEDRRYHYITNQSTYALWIALQVGSPGVGRDGALYTTLRILEVDRAFQHRPDRTRVKYKLLEEEDYLLQSVFRKNIDVQEVTAGAEVRYTVTHDVLQVLFHEMQPEADAKDYLDDGIKAMGKGQFCLASERFEQAMACSKRPETISEVRFNKACLFTKQKLFQEAVNELQLLQTNDPNDPGLKKVRTDVDLKPLAGFPPAAQFFQVQLKRKRKWRVRRNTSDVDRAKPPQPKPTP</sequence>
<organism evidence="2">
    <name type="scientific">Eutreptiella gymnastica</name>
    <dbReference type="NCBI Taxonomy" id="73025"/>
    <lineage>
        <taxon>Eukaryota</taxon>
        <taxon>Discoba</taxon>
        <taxon>Euglenozoa</taxon>
        <taxon>Euglenida</taxon>
        <taxon>Spirocuta</taxon>
        <taxon>Euglenophyceae</taxon>
        <taxon>Eutreptiales</taxon>
        <taxon>Eutreptiaceae</taxon>
        <taxon>Eutreptiella</taxon>
    </lineage>
</organism>
<dbReference type="AlphaFoldDB" id="A0A7S1NWB2"/>
<dbReference type="InterPro" id="IPR011990">
    <property type="entry name" value="TPR-like_helical_dom_sf"/>
</dbReference>
<feature type="region of interest" description="Disordered" evidence="1">
    <location>
        <begin position="287"/>
        <end position="309"/>
    </location>
</feature>
<evidence type="ECO:0000313" key="2">
    <source>
        <dbReference type="EMBL" id="CAD9044938.1"/>
    </source>
</evidence>